<accession>A0AAV7X7K9</accession>
<feature type="compositionally biased region" description="Basic residues" evidence="1">
    <location>
        <begin position="190"/>
        <end position="211"/>
    </location>
</feature>
<evidence type="ECO:0000313" key="2">
    <source>
        <dbReference type="EMBL" id="KAJ1519510.1"/>
    </source>
</evidence>
<dbReference type="InterPro" id="IPR052220">
    <property type="entry name" value="METTL25"/>
</dbReference>
<evidence type="ECO:0000313" key="3">
    <source>
        <dbReference type="Proteomes" id="UP001075354"/>
    </source>
</evidence>
<name>A0AAV7X7K9_9NEOP</name>
<gene>
    <name evidence="2" type="ORF">ONE63_004793</name>
</gene>
<feature type="region of interest" description="Disordered" evidence="1">
    <location>
        <begin position="168"/>
        <end position="355"/>
    </location>
</feature>
<dbReference type="AlphaFoldDB" id="A0AAV7X7K9"/>
<dbReference type="PANTHER" id="PTHR12496:SF0">
    <property type="entry name" value="METHYLTRANSFERASE DOMAIN-CONTAINING PROTEIN"/>
    <property type="match status" value="1"/>
</dbReference>
<proteinExistence type="predicted"/>
<dbReference type="EMBL" id="JAPTSV010000016">
    <property type="protein sequence ID" value="KAJ1519510.1"/>
    <property type="molecule type" value="Genomic_DNA"/>
</dbReference>
<keyword evidence="3" id="KW-1185">Reference proteome</keyword>
<feature type="compositionally biased region" description="Basic residues" evidence="1">
    <location>
        <begin position="275"/>
        <end position="292"/>
    </location>
</feature>
<comment type="caution">
    <text evidence="2">The sequence shown here is derived from an EMBL/GenBank/DDBJ whole genome shotgun (WGS) entry which is preliminary data.</text>
</comment>
<evidence type="ECO:0000256" key="1">
    <source>
        <dbReference type="SAM" id="MobiDB-lite"/>
    </source>
</evidence>
<organism evidence="2 3">
    <name type="scientific">Megalurothrips usitatus</name>
    <name type="common">bean blossom thrips</name>
    <dbReference type="NCBI Taxonomy" id="439358"/>
    <lineage>
        <taxon>Eukaryota</taxon>
        <taxon>Metazoa</taxon>
        <taxon>Ecdysozoa</taxon>
        <taxon>Arthropoda</taxon>
        <taxon>Hexapoda</taxon>
        <taxon>Insecta</taxon>
        <taxon>Pterygota</taxon>
        <taxon>Neoptera</taxon>
        <taxon>Paraneoptera</taxon>
        <taxon>Thysanoptera</taxon>
        <taxon>Terebrantia</taxon>
        <taxon>Thripoidea</taxon>
        <taxon>Thripidae</taxon>
        <taxon>Megalurothrips</taxon>
    </lineage>
</organism>
<protein>
    <submittedName>
        <fullName evidence="2">Uncharacterized protein</fullName>
    </submittedName>
</protein>
<reference evidence="2" key="1">
    <citation type="submission" date="2022-12" db="EMBL/GenBank/DDBJ databases">
        <title>Chromosome-level genome assembly of the bean flower thrips Megalurothrips usitatus.</title>
        <authorList>
            <person name="Ma L."/>
            <person name="Liu Q."/>
            <person name="Li H."/>
            <person name="Cai W."/>
        </authorList>
    </citation>
    <scope>NUCLEOTIDE SEQUENCE</scope>
    <source>
        <strain evidence="2">Cailab_2022a</strain>
    </source>
</reference>
<feature type="compositionally biased region" description="Low complexity" evidence="1">
    <location>
        <begin position="318"/>
        <end position="349"/>
    </location>
</feature>
<sequence>MYNFPVAEILSSGLLGRLPVEWWDPLRRLSLDDLRKLPRMDSKGEWPASLEEMARRCASLRLPVYDQPLAKASTASWARTPSALRGALTRGMSPKKDHEVLHLAAYISERCRRAGVGCVVDMGCGIVSERAKARVQHPPTLKKKTFFSIFFSLLTGLPVRGAALRVRAARRRPGDEQGPGGEGAAAPRAAVRRGARGRHGRRAVRGVRRRREPGARGARPRPGGGRGRRRRPLLPGGAALVRGPDPQRRQAVPQRPPGDLVRAGHVLLPQDGRRRGPAVRRSGRRRRRRGPGGRRGEGAAAAALGAGRAGRRPRGHRVPPGAAGRVAAPRRPAVRPAAAGRAGALLLVPAERRAP</sequence>
<dbReference type="Proteomes" id="UP001075354">
    <property type="component" value="Chromosome 16"/>
</dbReference>
<dbReference type="PANTHER" id="PTHR12496">
    <property type="entry name" value="CGI-41 METHYLTRANSFERASE"/>
    <property type="match status" value="1"/>
</dbReference>